<feature type="domain" description="F-box" evidence="1">
    <location>
        <begin position="6"/>
        <end position="43"/>
    </location>
</feature>
<comment type="caution">
    <text evidence="2">The sequence shown here is derived from an EMBL/GenBank/DDBJ whole genome shotgun (WGS) entry which is preliminary data.</text>
</comment>
<evidence type="ECO:0000313" key="2">
    <source>
        <dbReference type="EMBL" id="KAK6496362.1"/>
    </source>
</evidence>
<gene>
    <name evidence="2" type="ORF">TWF481_002387</name>
</gene>
<dbReference type="EMBL" id="JAVHJL010000011">
    <property type="protein sequence ID" value="KAK6496362.1"/>
    <property type="molecule type" value="Genomic_DNA"/>
</dbReference>
<accession>A0AAV9VT05</accession>
<dbReference type="AlphaFoldDB" id="A0AAV9VT05"/>
<evidence type="ECO:0000259" key="1">
    <source>
        <dbReference type="Pfam" id="PF12937"/>
    </source>
</evidence>
<keyword evidence="3" id="KW-1185">Reference proteome</keyword>
<protein>
    <recommendedName>
        <fullName evidence="1">F-box domain-containing protein</fullName>
    </recommendedName>
</protein>
<dbReference type="Pfam" id="PF12937">
    <property type="entry name" value="F-box-like"/>
    <property type="match status" value="1"/>
</dbReference>
<sequence length="495" mass="58258">MTSNSISALPTEVLIQIFNDKALNSSDLINCARSCSRFRDVIYYSGSCGLQFTFQVDHLSQSAWEFARQVLADPQVALRVSKIRLTWYRRRRRWDNTWTETWRWTEEELSQIYDTCEEWKIRSVYPAIRDGFNSEALLPLLLCYTTKLKSLDLGNVDPEFIVNLKYGYRMGDVRRIFDYNRLGWEKWDIQRWYDSGGATFNGRGRAERNCVLWVYSTMTPEPWLPGFASLKEFSSGAAERTRYQQISFDWTPIKHLSKITALPRLETLTLRNMGGRRTLNYDSDEGIASLWEQNPDSSVKHLELINCAWRESLCRKIALLTRNSLESFTYLAAPGTCNGYLYDREWRSEGYNCEEIREARIIMENEVIGYFRQAKMRKLAQGDIKFLEYVYRSFHRNLNATTDEPDYEFEDDDSGWDTCEDMEMSEMDPYLSWKRKHLNSDSEDELGREQWDYTEIRRSEGPESDYMYDAPQKKRQIKGLKTRSHFVGEGGVQIL</sequence>
<dbReference type="Gene3D" id="1.20.1280.50">
    <property type="match status" value="1"/>
</dbReference>
<evidence type="ECO:0000313" key="3">
    <source>
        <dbReference type="Proteomes" id="UP001370758"/>
    </source>
</evidence>
<proteinExistence type="predicted"/>
<dbReference type="Proteomes" id="UP001370758">
    <property type="component" value="Unassembled WGS sequence"/>
</dbReference>
<organism evidence="2 3">
    <name type="scientific">Arthrobotrys musiformis</name>
    <dbReference type="NCBI Taxonomy" id="47236"/>
    <lineage>
        <taxon>Eukaryota</taxon>
        <taxon>Fungi</taxon>
        <taxon>Dikarya</taxon>
        <taxon>Ascomycota</taxon>
        <taxon>Pezizomycotina</taxon>
        <taxon>Orbiliomycetes</taxon>
        <taxon>Orbiliales</taxon>
        <taxon>Orbiliaceae</taxon>
        <taxon>Arthrobotrys</taxon>
    </lineage>
</organism>
<dbReference type="CDD" id="cd09917">
    <property type="entry name" value="F-box_SF"/>
    <property type="match status" value="1"/>
</dbReference>
<name>A0AAV9VT05_9PEZI</name>
<reference evidence="2 3" key="1">
    <citation type="submission" date="2023-08" db="EMBL/GenBank/DDBJ databases">
        <authorList>
            <person name="Palmer J.M."/>
        </authorList>
    </citation>
    <scope>NUCLEOTIDE SEQUENCE [LARGE SCALE GENOMIC DNA]</scope>
    <source>
        <strain evidence="2 3">TWF481</strain>
    </source>
</reference>
<dbReference type="InterPro" id="IPR001810">
    <property type="entry name" value="F-box_dom"/>
</dbReference>